<evidence type="ECO:0000256" key="1">
    <source>
        <dbReference type="SAM" id="MobiDB-lite"/>
    </source>
</evidence>
<dbReference type="AlphaFoldDB" id="A0A1G9HZW0"/>
<gene>
    <name evidence="2" type="ORF">SAMN04487971_10790</name>
</gene>
<feature type="compositionally biased region" description="Low complexity" evidence="1">
    <location>
        <begin position="66"/>
        <end position="84"/>
    </location>
</feature>
<protein>
    <submittedName>
        <fullName evidence="2">Uncharacterized protein</fullName>
    </submittedName>
</protein>
<reference evidence="3" key="1">
    <citation type="submission" date="2016-10" db="EMBL/GenBank/DDBJ databases">
        <authorList>
            <person name="Varghese N."/>
            <person name="Submissions S."/>
        </authorList>
    </citation>
    <scope>NUCLEOTIDE SEQUENCE [LARGE SCALE GENOMIC DNA]</scope>
    <source>
        <strain evidence="3">CGMCC 1.7655</strain>
    </source>
</reference>
<organism evidence="2 3">
    <name type="scientific">Paracoccus chinensis</name>
    <dbReference type="NCBI Taxonomy" id="525640"/>
    <lineage>
        <taxon>Bacteria</taxon>
        <taxon>Pseudomonadati</taxon>
        <taxon>Pseudomonadota</taxon>
        <taxon>Alphaproteobacteria</taxon>
        <taxon>Rhodobacterales</taxon>
        <taxon>Paracoccaceae</taxon>
        <taxon>Paracoccus</taxon>
    </lineage>
</organism>
<accession>A0A1G9HZW0</accession>
<evidence type="ECO:0000313" key="3">
    <source>
        <dbReference type="Proteomes" id="UP000199555"/>
    </source>
</evidence>
<keyword evidence="3" id="KW-1185">Reference proteome</keyword>
<dbReference type="EMBL" id="FNGE01000007">
    <property type="protein sequence ID" value="SDL18527.1"/>
    <property type="molecule type" value="Genomic_DNA"/>
</dbReference>
<feature type="region of interest" description="Disordered" evidence="1">
    <location>
        <begin position="44"/>
        <end position="94"/>
    </location>
</feature>
<dbReference type="Proteomes" id="UP000199555">
    <property type="component" value="Unassembled WGS sequence"/>
</dbReference>
<sequence length="94" mass="9115">MANSGNPRTGSGINPWTLVIAAAAVILVIVLFFLFAPLQDPVPSPDSPVATGVVGEPAGVTGQTSAAQPGAPGAAPANPDLAPGTGTDITRGSN</sequence>
<name>A0A1G9HZW0_9RHOB</name>
<evidence type="ECO:0000313" key="2">
    <source>
        <dbReference type="EMBL" id="SDL18527.1"/>
    </source>
</evidence>
<proteinExistence type="predicted"/>
<dbReference type="RefSeq" id="WP_090755034.1">
    <property type="nucleotide sequence ID" value="NZ_FNGE01000007.1"/>
</dbReference>